<name>A0ABN3NP13_9ACTN</name>
<evidence type="ECO:0000313" key="2">
    <source>
        <dbReference type="Proteomes" id="UP001499978"/>
    </source>
</evidence>
<gene>
    <name evidence="1" type="ORF">GCM10010201_30640</name>
</gene>
<protein>
    <submittedName>
        <fullName evidence="1">Uncharacterized protein</fullName>
    </submittedName>
</protein>
<comment type="caution">
    <text evidence="1">The sequence shown here is derived from an EMBL/GenBank/DDBJ whole genome shotgun (WGS) entry which is preliminary data.</text>
</comment>
<sequence>MVGTWSELIVEALFLSDLQPSERPSVGAARAAVKRSLLRHGREGCAAAAAAEFFDHLDTAVPRMCWARGMAAEAFPTMCLSKAPVAA</sequence>
<reference evidence="1 2" key="1">
    <citation type="journal article" date="2019" name="Int. J. Syst. Evol. Microbiol.">
        <title>The Global Catalogue of Microorganisms (GCM) 10K type strain sequencing project: providing services to taxonomists for standard genome sequencing and annotation.</title>
        <authorList>
            <consortium name="The Broad Institute Genomics Platform"/>
            <consortium name="The Broad Institute Genome Sequencing Center for Infectious Disease"/>
            <person name="Wu L."/>
            <person name="Ma J."/>
        </authorList>
    </citation>
    <scope>NUCLEOTIDE SEQUENCE [LARGE SCALE GENOMIC DNA]</scope>
    <source>
        <strain evidence="1 2">JCM 3367</strain>
    </source>
</reference>
<dbReference type="Proteomes" id="UP001499978">
    <property type="component" value="Unassembled WGS sequence"/>
</dbReference>
<accession>A0ABN3NP13</accession>
<organism evidence="1 2">
    <name type="scientific">Pilimelia columellifera subsp. columellifera</name>
    <dbReference type="NCBI Taxonomy" id="706583"/>
    <lineage>
        <taxon>Bacteria</taxon>
        <taxon>Bacillati</taxon>
        <taxon>Actinomycetota</taxon>
        <taxon>Actinomycetes</taxon>
        <taxon>Micromonosporales</taxon>
        <taxon>Micromonosporaceae</taxon>
        <taxon>Pilimelia</taxon>
    </lineage>
</organism>
<dbReference type="EMBL" id="BAAARY010000017">
    <property type="protein sequence ID" value="GAA2529312.1"/>
    <property type="molecule type" value="Genomic_DNA"/>
</dbReference>
<evidence type="ECO:0000313" key="1">
    <source>
        <dbReference type="EMBL" id="GAA2529312.1"/>
    </source>
</evidence>
<proteinExistence type="predicted"/>
<keyword evidence="2" id="KW-1185">Reference proteome</keyword>
<dbReference type="RefSeq" id="WP_344173668.1">
    <property type="nucleotide sequence ID" value="NZ_BAAARY010000017.1"/>
</dbReference>